<dbReference type="InterPro" id="IPR029787">
    <property type="entry name" value="Nucleotide_cyclase"/>
</dbReference>
<dbReference type="PANTHER" id="PTHR46663">
    <property type="entry name" value="DIGUANYLATE CYCLASE DGCT-RELATED"/>
    <property type="match status" value="1"/>
</dbReference>
<dbReference type="InterPro" id="IPR000160">
    <property type="entry name" value="GGDEF_dom"/>
</dbReference>
<dbReference type="Gene3D" id="2.60.40.2380">
    <property type="match status" value="1"/>
</dbReference>
<dbReference type="Proteomes" id="UP000518288">
    <property type="component" value="Unassembled WGS sequence"/>
</dbReference>
<protein>
    <submittedName>
        <fullName evidence="3">Diguanylate cyclase (GGDEF)-like protein</fullName>
    </submittedName>
</protein>
<dbReference type="AlphaFoldDB" id="A0A7Y9QYP2"/>
<dbReference type="Gene3D" id="3.30.70.270">
    <property type="match status" value="1"/>
</dbReference>
<dbReference type="EMBL" id="JACCFH010000001">
    <property type="protein sequence ID" value="NYG31682.1"/>
    <property type="molecule type" value="Genomic_DNA"/>
</dbReference>
<dbReference type="PANTHER" id="PTHR46663:SF2">
    <property type="entry name" value="GGDEF DOMAIN-CONTAINING PROTEIN"/>
    <property type="match status" value="1"/>
</dbReference>
<keyword evidence="1" id="KW-1133">Transmembrane helix</keyword>
<feature type="transmembrane region" description="Helical" evidence="1">
    <location>
        <begin position="290"/>
        <end position="308"/>
    </location>
</feature>
<evidence type="ECO:0000259" key="2">
    <source>
        <dbReference type="PROSITE" id="PS50887"/>
    </source>
</evidence>
<evidence type="ECO:0000256" key="1">
    <source>
        <dbReference type="SAM" id="Phobius"/>
    </source>
</evidence>
<proteinExistence type="predicted"/>
<organism evidence="3 4">
    <name type="scientific">Sphaerotilus montanus</name>
    <dbReference type="NCBI Taxonomy" id="522889"/>
    <lineage>
        <taxon>Bacteria</taxon>
        <taxon>Pseudomonadati</taxon>
        <taxon>Pseudomonadota</taxon>
        <taxon>Betaproteobacteria</taxon>
        <taxon>Burkholderiales</taxon>
        <taxon>Sphaerotilaceae</taxon>
        <taxon>Sphaerotilus</taxon>
    </lineage>
</organism>
<dbReference type="NCBIfam" id="TIGR00254">
    <property type="entry name" value="GGDEF"/>
    <property type="match status" value="1"/>
</dbReference>
<feature type="transmembrane region" description="Helical" evidence="1">
    <location>
        <begin position="190"/>
        <end position="211"/>
    </location>
</feature>
<feature type="domain" description="GGDEF" evidence="2">
    <location>
        <begin position="445"/>
        <end position="577"/>
    </location>
</feature>
<dbReference type="SMART" id="SM00267">
    <property type="entry name" value="GGDEF"/>
    <property type="match status" value="1"/>
</dbReference>
<accession>A0A7Y9QYP2</accession>
<keyword evidence="1" id="KW-0472">Membrane</keyword>
<evidence type="ECO:0000313" key="3">
    <source>
        <dbReference type="EMBL" id="NYG31682.1"/>
    </source>
</evidence>
<comment type="caution">
    <text evidence="3">The sequence shown here is derived from an EMBL/GenBank/DDBJ whole genome shotgun (WGS) entry which is preliminary data.</text>
</comment>
<gene>
    <name evidence="3" type="ORF">BDD16_000668</name>
</gene>
<dbReference type="InterPro" id="IPR011623">
    <property type="entry name" value="7TMR_DISM_rcpt_extracell_dom1"/>
</dbReference>
<dbReference type="CDD" id="cd01949">
    <property type="entry name" value="GGDEF"/>
    <property type="match status" value="1"/>
</dbReference>
<evidence type="ECO:0000313" key="4">
    <source>
        <dbReference type="Proteomes" id="UP000518288"/>
    </source>
</evidence>
<dbReference type="InterPro" id="IPR052163">
    <property type="entry name" value="DGC-Regulatory_Protein"/>
</dbReference>
<feature type="transmembrane region" description="Helical" evidence="1">
    <location>
        <begin position="218"/>
        <end position="235"/>
    </location>
</feature>
<dbReference type="PROSITE" id="PS50887">
    <property type="entry name" value="GGDEF"/>
    <property type="match status" value="1"/>
</dbReference>
<sequence length="577" mass="63322">MVVGRWLAVLLAGCLLVAAARAERPVRAPGIAVLETRQTEVDVWPLLSVLTEERAVWTLPDVLARLSERRPPQVPTSNFGEFGGVAWLVWDVEVTQSAAGEWLLDVGYPALDHADLYVLREDRLTAQLRNGDWLRLSERPLPTRTHVMPLNLSAGRYLMVLRVQTSGSMIVPVRLTTPQQRQMREERVQMLQGLATGVMLSLLIYSLAQWYSLRDRMFAYYALGVGGVGIFQFSFQGMGMQHVWGNALWVSELLPPACILVGVIGAFLFIDRALEIRSTSPWLSRLMRGGALVCTVALVLLLAGVISYRDAQRISKLMGQVPTILALPIAWRRWRRGDRATGYILIGWGVYTAGVVVLALLISGRIPATPVTMHVFQVASLAEMVMWQVVMGIRMDTLRRAAEQDRHDGERLRRLADTDALTGVLNRRGLQGAVVPMLQRARPDALVGVYLIDLDGFKPVNDRHGHHAGDSVLIEIAARLGMQIRQADLVARIGGDEFVVVVGELRDEDAAVRIGDKLLQSVQAPVSLEGGACSVGATIGFALSPTDGTDVGHLLAQADQALYAGKLAGKRQLRRAG</sequence>
<reference evidence="3 4" key="1">
    <citation type="submission" date="2020-07" db="EMBL/GenBank/DDBJ databases">
        <title>Genomic Encyclopedia of Archaeal and Bacterial Type Strains, Phase II (KMG-II): from individual species to whole genera.</title>
        <authorList>
            <person name="Goeker M."/>
        </authorList>
    </citation>
    <scope>NUCLEOTIDE SEQUENCE [LARGE SCALE GENOMIC DNA]</scope>
    <source>
        <strain evidence="3 4">DSM 21226</strain>
    </source>
</reference>
<dbReference type="SUPFAM" id="SSF55073">
    <property type="entry name" value="Nucleotide cyclase"/>
    <property type="match status" value="1"/>
</dbReference>
<name>A0A7Y9QYP2_9BURK</name>
<feature type="transmembrane region" description="Helical" evidence="1">
    <location>
        <begin position="343"/>
        <end position="362"/>
    </location>
</feature>
<dbReference type="Pfam" id="PF00990">
    <property type="entry name" value="GGDEF"/>
    <property type="match status" value="1"/>
</dbReference>
<keyword evidence="4" id="KW-1185">Reference proteome</keyword>
<dbReference type="InterPro" id="IPR043128">
    <property type="entry name" value="Rev_trsase/Diguanyl_cyclase"/>
</dbReference>
<dbReference type="RefSeq" id="WP_179632653.1">
    <property type="nucleotide sequence ID" value="NZ_JACCFH010000001.1"/>
</dbReference>
<dbReference type="InterPro" id="IPR011622">
    <property type="entry name" value="7TMR_DISM_rcpt_extracell_dom2"/>
</dbReference>
<keyword evidence="1" id="KW-0812">Transmembrane</keyword>
<feature type="transmembrane region" description="Helical" evidence="1">
    <location>
        <begin position="247"/>
        <end position="270"/>
    </location>
</feature>
<dbReference type="Pfam" id="PF07696">
    <property type="entry name" value="7TMR-DISMED2"/>
    <property type="match status" value="1"/>
</dbReference>
<dbReference type="Pfam" id="PF07695">
    <property type="entry name" value="7TMR-DISM_7TM"/>
    <property type="match status" value="1"/>
</dbReference>